<evidence type="ECO:0000313" key="6">
    <source>
        <dbReference type="EMBL" id="SFZ80566.1"/>
    </source>
</evidence>
<dbReference type="SUPFAM" id="SSF53850">
    <property type="entry name" value="Periplasmic binding protein-like II"/>
    <property type="match status" value="1"/>
</dbReference>
<dbReference type="EMBL" id="FPKU01000001">
    <property type="protein sequence ID" value="SFZ80566.1"/>
    <property type="molecule type" value="Genomic_DNA"/>
</dbReference>
<gene>
    <name evidence="6" type="ORF">SAMN02983003_0005</name>
</gene>
<dbReference type="OrthoDB" id="2509690at2"/>
<dbReference type="STRING" id="665118.SAMN02983003_0005"/>
<evidence type="ECO:0000256" key="5">
    <source>
        <dbReference type="SAM" id="SignalP"/>
    </source>
</evidence>
<comment type="similarity">
    <text evidence="2">Belongs to the bacterial solute-binding protein 1 family.</text>
</comment>
<dbReference type="RefSeq" id="WP_072338394.1">
    <property type="nucleotide sequence ID" value="NZ_FPKU01000001.1"/>
</dbReference>
<proteinExistence type="inferred from homology"/>
<evidence type="ECO:0000256" key="1">
    <source>
        <dbReference type="ARBA" id="ARBA00004418"/>
    </source>
</evidence>
<name>A0A1K2HS56_9HYPH</name>
<feature type="chain" id="PRO_5012814785" evidence="5">
    <location>
        <begin position="25"/>
        <end position="414"/>
    </location>
</feature>
<dbReference type="PANTHER" id="PTHR43649">
    <property type="entry name" value="ARABINOSE-BINDING PROTEIN-RELATED"/>
    <property type="match status" value="1"/>
</dbReference>
<dbReference type="Gene3D" id="3.40.190.10">
    <property type="entry name" value="Periplasmic binding protein-like II"/>
    <property type="match status" value="2"/>
</dbReference>
<evidence type="ECO:0000256" key="2">
    <source>
        <dbReference type="ARBA" id="ARBA00008520"/>
    </source>
</evidence>
<feature type="signal peptide" evidence="5">
    <location>
        <begin position="1"/>
        <end position="24"/>
    </location>
</feature>
<dbReference type="InterPro" id="IPR006059">
    <property type="entry name" value="SBP"/>
</dbReference>
<organism evidence="6 7">
    <name type="scientific">Devosia enhydra</name>
    <dbReference type="NCBI Taxonomy" id="665118"/>
    <lineage>
        <taxon>Bacteria</taxon>
        <taxon>Pseudomonadati</taxon>
        <taxon>Pseudomonadota</taxon>
        <taxon>Alphaproteobacteria</taxon>
        <taxon>Hyphomicrobiales</taxon>
        <taxon>Devosiaceae</taxon>
        <taxon>Devosia</taxon>
    </lineage>
</organism>
<dbReference type="PANTHER" id="PTHR43649:SF29">
    <property type="entry name" value="OSMOPROTECTIVE COMPOUNDS-BINDING PROTEIN GGTB"/>
    <property type="match status" value="1"/>
</dbReference>
<keyword evidence="3" id="KW-0813">Transport</keyword>
<sequence length="414" mass="44164">MTRTFVTKAILALGVSAIALPAFAQELSFWSWRQEDRAAYEQFIDTFEAANPGITVNFQTFEAANYNTILSTALAGGTGPDVMMVRAYGGLENVASAGYLEPLSTETIPALADFAAPALAAESVRSDGTLYAVPFASQTQLVIYNKAIFDANGIEEPQTWEELKALSQKLKDAGVIPFANGTATAWQNETVTFGLGSSLMGKDFYEGLMSGDADFTDERFTNAIGEVAALAADYFPDGFIGLDYPSAQQLFSSGMAAMFVGGSYELATFRSQNPSIELGMFAAPGATAEDDKLVGLYFDGGYAANAAGANKEASIKFLNYLASLEFGQAFANTLNNISTVPGVTFDNPLLAEVAELNQSSIPYLMLAHFRYGEPSGSVLIQGEMQKLFAGQTTPEAIGEALTTGLSAWYEPFKN</sequence>
<keyword evidence="5" id="KW-0732">Signal</keyword>
<dbReference type="Proteomes" id="UP000183447">
    <property type="component" value="Unassembled WGS sequence"/>
</dbReference>
<evidence type="ECO:0000256" key="4">
    <source>
        <dbReference type="ARBA" id="ARBA00022764"/>
    </source>
</evidence>
<reference evidence="6 7" key="1">
    <citation type="submission" date="2016-11" db="EMBL/GenBank/DDBJ databases">
        <authorList>
            <person name="Jaros S."/>
            <person name="Januszkiewicz K."/>
            <person name="Wedrychowicz H."/>
        </authorList>
    </citation>
    <scope>NUCLEOTIDE SEQUENCE [LARGE SCALE GENOMIC DNA]</scope>
    <source>
        <strain evidence="6 7">ATCC 23634</strain>
    </source>
</reference>
<evidence type="ECO:0000256" key="3">
    <source>
        <dbReference type="ARBA" id="ARBA00022448"/>
    </source>
</evidence>
<dbReference type="GO" id="GO:0042597">
    <property type="term" value="C:periplasmic space"/>
    <property type="evidence" value="ECO:0007669"/>
    <property type="project" value="UniProtKB-SubCell"/>
</dbReference>
<dbReference type="AlphaFoldDB" id="A0A1K2HS56"/>
<dbReference type="InterPro" id="IPR050490">
    <property type="entry name" value="Bact_solute-bd_prot1"/>
</dbReference>
<evidence type="ECO:0000313" key="7">
    <source>
        <dbReference type="Proteomes" id="UP000183447"/>
    </source>
</evidence>
<protein>
    <submittedName>
        <fullName evidence="6">Raffinose/stachyose/melibiose transport system substrate-binding protein</fullName>
    </submittedName>
</protein>
<comment type="subcellular location">
    <subcellularLocation>
        <location evidence="1">Periplasm</location>
    </subcellularLocation>
</comment>
<keyword evidence="7" id="KW-1185">Reference proteome</keyword>
<accession>A0A1K2HS56</accession>
<dbReference type="Pfam" id="PF01547">
    <property type="entry name" value="SBP_bac_1"/>
    <property type="match status" value="1"/>
</dbReference>
<keyword evidence="4" id="KW-0574">Periplasm</keyword>